<dbReference type="PANTHER" id="PTHR24104:SF51">
    <property type="entry name" value="SMP-30_GLUCONOLACTONASE_LRE-LIKE REGION DOMAIN-CONTAINING PROTEIN"/>
    <property type="match status" value="1"/>
</dbReference>
<dbReference type="AlphaFoldDB" id="A0AAD9ND39"/>
<name>A0AAD9ND39_9ANNE</name>
<sequence length="314" mass="34439">MTALRLGDTSRFMTVDDVVETYGVPKKVVKFRRHLDSAENVAVLPDNKIVVSDKVGQRVRVFDTGGNLFGSLGEKIRPEGVTTTASGMVALVDSRKKKNRCIRVFSSVDGNLYSKWGEEFGSWMPKGIAFSNRGHLVVSQVTKNAHSVGLYTIDGKQLHKFGGYGSGGADFNGPCYVAVDMFDRVIVSDKNNHVVKLFDERGVFLGKIGGYGTGEGRLHDPRGVCSDSSGNIFVCDSGNRRVAVFSLYGRFVQDVLTSKQDLGYPFGIAYSKEANQLVVTQNYSNIEGGHLRKIRVYELDPLPPLKIGRKSVTN</sequence>
<evidence type="ECO:0000256" key="2">
    <source>
        <dbReference type="PROSITE-ProRule" id="PRU00504"/>
    </source>
</evidence>
<proteinExistence type="predicted"/>
<keyword evidence="1" id="KW-0677">Repeat</keyword>
<dbReference type="EMBL" id="JAODUP010000068">
    <property type="protein sequence ID" value="KAK2164168.1"/>
    <property type="molecule type" value="Genomic_DNA"/>
</dbReference>
<dbReference type="PROSITE" id="PS51125">
    <property type="entry name" value="NHL"/>
    <property type="match status" value="2"/>
</dbReference>
<reference evidence="3" key="1">
    <citation type="journal article" date="2023" name="Mol. Biol. Evol.">
        <title>Third-Generation Sequencing Reveals the Adaptive Role of the Epigenome in Three Deep-Sea Polychaetes.</title>
        <authorList>
            <person name="Perez M."/>
            <person name="Aroh O."/>
            <person name="Sun Y."/>
            <person name="Lan Y."/>
            <person name="Juniper S.K."/>
            <person name="Young C.R."/>
            <person name="Angers B."/>
            <person name="Qian P.Y."/>
        </authorList>
    </citation>
    <scope>NUCLEOTIDE SEQUENCE</scope>
    <source>
        <strain evidence="3">P08H-3</strain>
    </source>
</reference>
<comment type="caution">
    <text evidence="3">The sequence shown here is derived from an EMBL/GenBank/DDBJ whole genome shotgun (WGS) entry which is preliminary data.</text>
</comment>
<protein>
    <submittedName>
        <fullName evidence="3">Uncharacterized protein</fullName>
    </submittedName>
</protein>
<dbReference type="Gene3D" id="2.120.10.30">
    <property type="entry name" value="TolB, C-terminal domain"/>
    <property type="match status" value="2"/>
</dbReference>
<keyword evidence="4" id="KW-1185">Reference proteome</keyword>
<dbReference type="GO" id="GO:0000209">
    <property type="term" value="P:protein polyubiquitination"/>
    <property type="evidence" value="ECO:0007669"/>
    <property type="project" value="TreeGrafter"/>
</dbReference>
<dbReference type="GO" id="GO:0043161">
    <property type="term" value="P:proteasome-mediated ubiquitin-dependent protein catabolic process"/>
    <property type="evidence" value="ECO:0007669"/>
    <property type="project" value="TreeGrafter"/>
</dbReference>
<dbReference type="Pfam" id="PF01436">
    <property type="entry name" value="NHL"/>
    <property type="match status" value="1"/>
</dbReference>
<dbReference type="PANTHER" id="PTHR24104">
    <property type="entry name" value="E3 UBIQUITIN-PROTEIN LIGASE NHLRC1-RELATED"/>
    <property type="match status" value="1"/>
</dbReference>
<evidence type="ECO:0000313" key="4">
    <source>
        <dbReference type="Proteomes" id="UP001208570"/>
    </source>
</evidence>
<dbReference type="InterPro" id="IPR050952">
    <property type="entry name" value="TRIM-NHL_E3_ligases"/>
</dbReference>
<organism evidence="3 4">
    <name type="scientific">Paralvinella palmiformis</name>
    <dbReference type="NCBI Taxonomy" id="53620"/>
    <lineage>
        <taxon>Eukaryota</taxon>
        <taxon>Metazoa</taxon>
        <taxon>Spiralia</taxon>
        <taxon>Lophotrochozoa</taxon>
        <taxon>Annelida</taxon>
        <taxon>Polychaeta</taxon>
        <taxon>Sedentaria</taxon>
        <taxon>Canalipalpata</taxon>
        <taxon>Terebellida</taxon>
        <taxon>Terebelliformia</taxon>
        <taxon>Alvinellidae</taxon>
        <taxon>Paralvinella</taxon>
    </lineage>
</organism>
<dbReference type="GO" id="GO:0008270">
    <property type="term" value="F:zinc ion binding"/>
    <property type="evidence" value="ECO:0007669"/>
    <property type="project" value="UniProtKB-KW"/>
</dbReference>
<dbReference type="CDD" id="cd05819">
    <property type="entry name" value="NHL"/>
    <property type="match status" value="1"/>
</dbReference>
<evidence type="ECO:0000313" key="3">
    <source>
        <dbReference type="EMBL" id="KAK2164168.1"/>
    </source>
</evidence>
<dbReference type="InterPro" id="IPR001258">
    <property type="entry name" value="NHL_repeat"/>
</dbReference>
<dbReference type="InterPro" id="IPR011042">
    <property type="entry name" value="6-blade_b-propeller_TolB-like"/>
</dbReference>
<dbReference type="SUPFAM" id="SSF101898">
    <property type="entry name" value="NHL repeat"/>
    <property type="match status" value="1"/>
</dbReference>
<gene>
    <name evidence="3" type="ORF">LSH36_68g15003</name>
</gene>
<feature type="repeat" description="NHL" evidence="2">
    <location>
        <begin position="158"/>
        <end position="201"/>
    </location>
</feature>
<dbReference type="GO" id="GO:0061630">
    <property type="term" value="F:ubiquitin protein ligase activity"/>
    <property type="evidence" value="ECO:0007669"/>
    <property type="project" value="TreeGrafter"/>
</dbReference>
<feature type="repeat" description="NHL" evidence="2">
    <location>
        <begin position="205"/>
        <end position="248"/>
    </location>
</feature>
<evidence type="ECO:0000256" key="1">
    <source>
        <dbReference type="ARBA" id="ARBA00022737"/>
    </source>
</evidence>
<dbReference type="Proteomes" id="UP001208570">
    <property type="component" value="Unassembled WGS sequence"/>
</dbReference>
<accession>A0AAD9ND39</accession>